<proteinExistence type="inferred from homology"/>
<dbReference type="PANTHER" id="PTHR10277">
    <property type="entry name" value="HOMOCITRATE SYNTHASE-RELATED"/>
    <property type="match status" value="1"/>
</dbReference>
<dbReference type="Proteomes" id="UP001187471">
    <property type="component" value="Unassembled WGS sequence"/>
</dbReference>
<protein>
    <recommendedName>
        <fullName evidence="2">2-isopropylmalate synthase</fullName>
        <ecNumber evidence="2">2.3.3.13</ecNumber>
    </recommendedName>
</protein>
<dbReference type="Gene3D" id="3.20.20.70">
    <property type="entry name" value="Aldolase class I"/>
    <property type="match status" value="1"/>
</dbReference>
<evidence type="ECO:0000256" key="2">
    <source>
        <dbReference type="ARBA" id="ARBA00012973"/>
    </source>
</evidence>
<evidence type="ECO:0000256" key="3">
    <source>
        <dbReference type="ARBA" id="ARBA00022430"/>
    </source>
</evidence>
<dbReference type="GO" id="GO:0009507">
    <property type="term" value="C:chloroplast"/>
    <property type="evidence" value="ECO:0007669"/>
    <property type="project" value="TreeGrafter"/>
</dbReference>
<dbReference type="Pfam" id="PF00682">
    <property type="entry name" value="HMGL-like"/>
    <property type="match status" value="1"/>
</dbReference>
<dbReference type="PROSITE" id="PS50991">
    <property type="entry name" value="PYR_CT"/>
    <property type="match status" value="1"/>
</dbReference>
<dbReference type="InterPro" id="IPR000891">
    <property type="entry name" value="PYR_CT"/>
</dbReference>
<dbReference type="PROSITE" id="PS00815">
    <property type="entry name" value="AIPM_HOMOCIT_SYNTH_1"/>
    <property type="match status" value="1"/>
</dbReference>
<dbReference type="GO" id="GO:0010177">
    <property type="term" value="F:methylthioalkylmalate synthase activity"/>
    <property type="evidence" value="ECO:0007669"/>
    <property type="project" value="UniProtKB-ARBA"/>
</dbReference>
<keyword evidence="4" id="KW-0028">Amino-acid biosynthesis</keyword>
<accession>A0AA88RW95</accession>
<evidence type="ECO:0000259" key="8">
    <source>
        <dbReference type="PROSITE" id="PS50991"/>
    </source>
</evidence>
<dbReference type="AlphaFoldDB" id="A0AA88RW95"/>
<dbReference type="EMBL" id="JAVXUO010000614">
    <property type="protein sequence ID" value="KAK2990831.1"/>
    <property type="molecule type" value="Genomic_DNA"/>
</dbReference>
<dbReference type="NCBIfam" id="NF002086">
    <property type="entry name" value="PRK00915.1-3"/>
    <property type="match status" value="1"/>
</dbReference>
<comment type="pathway">
    <text evidence="1">Amino-acid biosynthesis; L-leucine biosynthesis; L-leucine from 3-methyl-2-oxobutanoate: step 1/4.</text>
</comment>
<keyword evidence="6" id="KW-0100">Branched-chain amino acid biosynthesis</keyword>
<dbReference type="PROSITE" id="PS00816">
    <property type="entry name" value="AIPM_HOMOCIT_SYNTH_2"/>
    <property type="match status" value="1"/>
</dbReference>
<dbReference type="GO" id="GO:0019761">
    <property type="term" value="P:glucosinolate biosynthetic process"/>
    <property type="evidence" value="ECO:0007669"/>
    <property type="project" value="UniProtKB-ARBA"/>
</dbReference>
<evidence type="ECO:0000313" key="9">
    <source>
        <dbReference type="EMBL" id="KAK2990831.1"/>
    </source>
</evidence>
<comment type="caution">
    <text evidence="9">The sequence shown here is derived from an EMBL/GenBank/DDBJ whole genome shotgun (WGS) entry which is preliminary data.</text>
</comment>
<comment type="similarity">
    <text evidence="7">Belongs to the alpha-IPM synthase/homocitrate synthase family.</text>
</comment>
<dbReference type="SUPFAM" id="SSF51569">
    <property type="entry name" value="Aldolase"/>
    <property type="match status" value="1"/>
</dbReference>
<dbReference type="PANTHER" id="PTHR10277:SF9">
    <property type="entry name" value="2-ISOPROPYLMALATE SYNTHASE 1, CHLOROPLASTIC-RELATED"/>
    <property type="match status" value="1"/>
</dbReference>
<evidence type="ECO:0000313" key="10">
    <source>
        <dbReference type="Proteomes" id="UP001187471"/>
    </source>
</evidence>
<organism evidence="9 10">
    <name type="scientific">Escallonia rubra</name>
    <dbReference type="NCBI Taxonomy" id="112253"/>
    <lineage>
        <taxon>Eukaryota</taxon>
        <taxon>Viridiplantae</taxon>
        <taxon>Streptophyta</taxon>
        <taxon>Embryophyta</taxon>
        <taxon>Tracheophyta</taxon>
        <taxon>Spermatophyta</taxon>
        <taxon>Magnoliopsida</taxon>
        <taxon>eudicotyledons</taxon>
        <taxon>Gunneridae</taxon>
        <taxon>Pentapetalae</taxon>
        <taxon>asterids</taxon>
        <taxon>campanulids</taxon>
        <taxon>Escalloniales</taxon>
        <taxon>Escalloniaceae</taxon>
        <taxon>Escallonia</taxon>
    </lineage>
</organism>
<dbReference type="EC" id="2.3.3.13" evidence="2"/>
<reference evidence="9" key="1">
    <citation type="submission" date="2022-12" db="EMBL/GenBank/DDBJ databases">
        <title>Draft genome assemblies for two species of Escallonia (Escalloniales).</title>
        <authorList>
            <person name="Chanderbali A."/>
            <person name="Dervinis C."/>
            <person name="Anghel I."/>
            <person name="Soltis D."/>
            <person name="Soltis P."/>
            <person name="Zapata F."/>
        </authorList>
    </citation>
    <scope>NUCLEOTIDE SEQUENCE</scope>
    <source>
        <strain evidence="9">UCBG92.1500</strain>
        <tissue evidence="9">Leaf</tissue>
    </source>
</reference>
<gene>
    <name evidence="9" type="ORF">RJ640_009770</name>
</gene>
<sequence length="473" mass="52051">MDSLATCLKPNVSFKIAKPSTTMFFFRCRPSIHLQVESTCLTTCIRRPLYIPNKISDKSYVRVLDTTLRDGEQAPGATLAPEEKLAIAHQLVKLGVDVIEAGFPVASKADFEAVRMIAKEVGNCVDEFGYTPAISAVARMVGKDIDVAWEAVKGAKHPRITIFIPTSEIHLKYKLNKTKEEVLRIVKEMVSYTKSLGVMDIQFVSEDSARSEKEFLYQVFGEAIRAGATTIDCTDTVGCKYPTEWGEFIADMKANIPGAENVIISTHCHNDLGLANANTLAAVNAGARQVEVTINGIGERAGNASFEEFVMALKCRGKDLLGGLYSGINTKHIASTSKMVEEYTGLFLQPHKAIVGANAFAHGSGIHQHGVLKHKATYEFVSPEDIGLFRSNEHGIVLGKLSGRHALKSRLLELGHEIDENKFDEVFRRFKAVAERKKNVTDDDLELLVSDESFQPSVARKLVGLQNPQQQEP</sequence>
<dbReference type="Gene3D" id="1.10.238.260">
    <property type="match status" value="1"/>
</dbReference>
<dbReference type="GO" id="GO:0009098">
    <property type="term" value="P:L-leucine biosynthetic process"/>
    <property type="evidence" value="ECO:0007669"/>
    <property type="project" value="UniProtKB-KW"/>
</dbReference>
<evidence type="ECO:0000256" key="6">
    <source>
        <dbReference type="ARBA" id="ARBA00023304"/>
    </source>
</evidence>
<dbReference type="InterPro" id="IPR002034">
    <property type="entry name" value="AIPM/Hcit_synth_CS"/>
</dbReference>
<keyword evidence="3" id="KW-0432">Leucine biosynthesis</keyword>
<dbReference type="InterPro" id="IPR050073">
    <property type="entry name" value="2-IPM_HCS-like"/>
</dbReference>
<keyword evidence="5 7" id="KW-0808">Transferase</keyword>
<evidence type="ECO:0000256" key="5">
    <source>
        <dbReference type="ARBA" id="ARBA00022679"/>
    </source>
</evidence>
<evidence type="ECO:0000256" key="7">
    <source>
        <dbReference type="RuleBase" id="RU003523"/>
    </source>
</evidence>
<dbReference type="FunFam" id="3.20.20.70:FF:000010">
    <property type="entry name" value="2-isopropylmalate synthase"/>
    <property type="match status" value="1"/>
</dbReference>
<dbReference type="GO" id="GO:0003852">
    <property type="term" value="F:2-isopropylmalate synthase activity"/>
    <property type="evidence" value="ECO:0007669"/>
    <property type="project" value="UniProtKB-EC"/>
</dbReference>
<dbReference type="InterPro" id="IPR054691">
    <property type="entry name" value="LeuA/HCS_post-cat"/>
</dbReference>
<evidence type="ECO:0000256" key="4">
    <source>
        <dbReference type="ARBA" id="ARBA00022605"/>
    </source>
</evidence>
<keyword evidence="10" id="KW-1185">Reference proteome</keyword>
<dbReference type="Pfam" id="PF22617">
    <property type="entry name" value="HCS_D2"/>
    <property type="match status" value="1"/>
</dbReference>
<dbReference type="CDD" id="cd07940">
    <property type="entry name" value="DRE_TIM_IPMS"/>
    <property type="match status" value="1"/>
</dbReference>
<dbReference type="FunFam" id="1.10.238.260:FF:000001">
    <property type="entry name" value="2-isopropylmalate synthase"/>
    <property type="match status" value="1"/>
</dbReference>
<evidence type="ECO:0000256" key="1">
    <source>
        <dbReference type="ARBA" id="ARBA00004689"/>
    </source>
</evidence>
<dbReference type="InterPro" id="IPR013785">
    <property type="entry name" value="Aldolase_TIM"/>
</dbReference>
<name>A0AA88RW95_9ASTE</name>
<feature type="domain" description="Pyruvate carboxyltransferase" evidence="8">
    <location>
        <begin position="61"/>
        <end position="334"/>
    </location>
</feature>